<reference evidence="3" key="1">
    <citation type="journal article" date="2019" name="Int. J. Syst. Evol. Microbiol.">
        <title>The Global Catalogue of Microorganisms (GCM) 10K type strain sequencing project: providing services to taxonomists for standard genome sequencing and annotation.</title>
        <authorList>
            <consortium name="The Broad Institute Genomics Platform"/>
            <consortium name="The Broad Institute Genome Sequencing Center for Infectious Disease"/>
            <person name="Wu L."/>
            <person name="Ma J."/>
        </authorList>
    </citation>
    <scope>NUCLEOTIDE SEQUENCE [LARGE SCALE GENOMIC DNA]</scope>
    <source>
        <strain evidence="3">CCUG 63830</strain>
    </source>
</reference>
<dbReference type="Pfam" id="PF07484">
    <property type="entry name" value="Collar"/>
    <property type="match status" value="1"/>
</dbReference>
<comment type="caution">
    <text evidence="2">The sequence shown here is derived from an EMBL/GenBank/DDBJ whole genome shotgun (WGS) entry which is preliminary data.</text>
</comment>
<protein>
    <submittedName>
        <fullName evidence="2">Phage tail protein</fullName>
    </submittedName>
</protein>
<sequence length="111" mass="11497">MTPYLGEIRMFGGNFAPLGWALCQGQLLPISENDALFTLIGTIYGGDGQSTFALPDLRGRLPVHMGTMPGGTPMALGQLTGTETVTLTAAQMPAHAHPLQASTLTAVQGAS</sequence>
<evidence type="ECO:0000313" key="2">
    <source>
        <dbReference type="EMBL" id="MFC6663460.1"/>
    </source>
</evidence>
<evidence type="ECO:0000259" key="1">
    <source>
        <dbReference type="Pfam" id="PF07484"/>
    </source>
</evidence>
<dbReference type="InterPro" id="IPR011083">
    <property type="entry name" value="Phage_tail_collar_dom"/>
</dbReference>
<dbReference type="Gene3D" id="3.90.1340.10">
    <property type="entry name" value="Phage tail collar domain"/>
    <property type="match status" value="1"/>
</dbReference>
<accession>A0ABW1ZV28</accession>
<dbReference type="SUPFAM" id="SSF88874">
    <property type="entry name" value="Receptor-binding domain of short tail fibre protein gp12"/>
    <property type="match status" value="1"/>
</dbReference>
<organism evidence="2 3">
    <name type="scientific">Deinococcus multiflagellatus</name>
    <dbReference type="NCBI Taxonomy" id="1656887"/>
    <lineage>
        <taxon>Bacteria</taxon>
        <taxon>Thermotogati</taxon>
        <taxon>Deinococcota</taxon>
        <taxon>Deinococci</taxon>
        <taxon>Deinococcales</taxon>
        <taxon>Deinococcaceae</taxon>
        <taxon>Deinococcus</taxon>
    </lineage>
</organism>
<keyword evidence="3" id="KW-1185">Reference proteome</keyword>
<evidence type="ECO:0000313" key="3">
    <source>
        <dbReference type="Proteomes" id="UP001596317"/>
    </source>
</evidence>
<dbReference type="RefSeq" id="WP_380059202.1">
    <property type="nucleotide sequence ID" value="NZ_JBHSWB010000003.1"/>
</dbReference>
<feature type="domain" description="Phage tail collar" evidence="1">
    <location>
        <begin position="6"/>
        <end position="62"/>
    </location>
</feature>
<name>A0ABW1ZV28_9DEIO</name>
<dbReference type="EMBL" id="JBHSWB010000003">
    <property type="protein sequence ID" value="MFC6663460.1"/>
    <property type="molecule type" value="Genomic_DNA"/>
</dbReference>
<gene>
    <name evidence="2" type="ORF">ACFP90_25900</name>
</gene>
<dbReference type="Proteomes" id="UP001596317">
    <property type="component" value="Unassembled WGS sequence"/>
</dbReference>
<dbReference type="InterPro" id="IPR037053">
    <property type="entry name" value="Phage_tail_collar_dom_sf"/>
</dbReference>
<proteinExistence type="predicted"/>